<feature type="compositionally biased region" description="Basic and acidic residues" evidence="1">
    <location>
        <begin position="109"/>
        <end position="118"/>
    </location>
</feature>
<name>A0A7J5X558_DISMA</name>
<reference evidence="2 3" key="1">
    <citation type="submission" date="2020-03" db="EMBL/GenBank/DDBJ databases">
        <title>Dissostichus mawsoni Genome sequencing and assembly.</title>
        <authorList>
            <person name="Park H."/>
        </authorList>
    </citation>
    <scope>NUCLEOTIDE SEQUENCE [LARGE SCALE GENOMIC DNA]</scope>
    <source>
        <strain evidence="2">DM0001</strain>
        <tissue evidence="2">Muscle</tissue>
    </source>
</reference>
<evidence type="ECO:0008006" key="4">
    <source>
        <dbReference type="Google" id="ProtNLM"/>
    </source>
</evidence>
<organism evidence="2 3">
    <name type="scientific">Dissostichus mawsoni</name>
    <name type="common">Antarctic cod</name>
    <dbReference type="NCBI Taxonomy" id="36200"/>
    <lineage>
        <taxon>Eukaryota</taxon>
        <taxon>Metazoa</taxon>
        <taxon>Chordata</taxon>
        <taxon>Craniata</taxon>
        <taxon>Vertebrata</taxon>
        <taxon>Euteleostomi</taxon>
        <taxon>Actinopterygii</taxon>
        <taxon>Neopterygii</taxon>
        <taxon>Teleostei</taxon>
        <taxon>Neoteleostei</taxon>
        <taxon>Acanthomorphata</taxon>
        <taxon>Eupercaria</taxon>
        <taxon>Perciformes</taxon>
        <taxon>Notothenioidei</taxon>
        <taxon>Nototheniidae</taxon>
        <taxon>Dissostichus</taxon>
    </lineage>
</organism>
<dbReference type="Proteomes" id="UP000518266">
    <property type="component" value="Unassembled WGS sequence"/>
</dbReference>
<comment type="caution">
    <text evidence="2">The sequence shown here is derived from an EMBL/GenBank/DDBJ whole genome shotgun (WGS) entry which is preliminary data.</text>
</comment>
<feature type="region of interest" description="Disordered" evidence="1">
    <location>
        <begin position="74"/>
        <end position="126"/>
    </location>
</feature>
<gene>
    <name evidence="2" type="ORF">F7725_025751</name>
</gene>
<keyword evidence="3" id="KW-1185">Reference proteome</keyword>
<accession>A0A7J5X558</accession>
<protein>
    <recommendedName>
        <fullName evidence="4">BED-type domain-containing protein</fullName>
    </recommendedName>
</protein>
<evidence type="ECO:0000313" key="3">
    <source>
        <dbReference type="Proteomes" id="UP000518266"/>
    </source>
</evidence>
<feature type="compositionally biased region" description="Basic and acidic residues" evidence="1">
    <location>
        <begin position="79"/>
        <end position="92"/>
    </location>
</feature>
<evidence type="ECO:0000313" key="2">
    <source>
        <dbReference type="EMBL" id="KAF3832086.1"/>
    </source>
</evidence>
<dbReference type="AlphaFoldDB" id="A0A7J5X558"/>
<evidence type="ECO:0000256" key="1">
    <source>
        <dbReference type="SAM" id="MobiDB-lite"/>
    </source>
</evidence>
<dbReference type="OrthoDB" id="421226at2759"/>
<sequence>MAAASVTPQIVKFGFKDYVVDDANKKRTAVCRVCSMKISDTTTTTSNFIRHYKKPTEKGTKGMMTWISEGLEKVVPQPDLKKETPAEPEQHTEVSVAAPEKPAEPQINVEEREEHTDNRLLPPRSSKEGEMQANIMGWVGRMLPQPALRLQHQLEEARVAEEIARTAAEEAVRQLEAEQSAKLVVETVPVCNEPSKLQKVNVEFPRFVSR</sequence>
<proteinExistence type="predicted"/>
<dbReference type="EMBL" id="JAAKFY010000027">
    <property type="protein sequence ID" value="KAF3832086.1"/>
    <property type="molecule type" value="Genomic_DNA"/>
</dbReference>